<dbReference type="OrthoDB" id="279684at2"/>
<evidence type="ECO:0000313" key="3">
    <source>
        <dbReference type="Proteomes" id="UP000248924"/>
    </source>
</evidence>
<reference evidence="2 3" key="1">
    <citation type="submission" date="2018-01" db="EMBL/GenBank/DDBJ databases">
        <title>Draft genome sequence of Jishengella sp. NA12.</title>
        <authorList>
            <person name="Sahin N."/>
            <person name="Ay H."/>
            <person name="Saygin H."/>
        </authorList>
    </citation>
    <scope>NUCLEOTIDE SEQUENCE [LARGE SCALE GENOMIC DNA]</scope>
    <source>
        <strain evidence="2 3">NA12</strain>
    </source>
</reference>
<feature type="compositionally biased region" description="Basic and acidic residues" evidence="1">
    <location>
        <begin position="215"/>
        <end position="229"/>
    </location>
</feature>
<keyword evidence="3" id="KW-1185">Reference proteome</keyword>
<evidence type="ECO:0000313" key="2">
    <source>
        <dbReference type="EMBL" id="PZG14268.1"/>
    </source>
</evidence>
<accession>A0A2W2EPC5</accession>
<dbReference type="AlphaFoldDB" id="A0A2W2EPC5"/>
<comment type="caution">
    <text evidence="2">The sequence shown here is derived from an EMBL/GenBank/DDBJ whole genome shotgun (WGS) entry which is preliminary data.</text>
</comment>
<protein>
    <recommendedName>
        <fullName evidence="4">Nucleotidyl transferase AbiEii/AbiGii toxin family protein</fullName>
    </recommendedName>
</protein>
<organism evidence="2 3">
    <name type="scientific">Micromonospora craterilacus</name>
    <dbReference type="NCBI Taxonomy" id="1655439"/>
    <lineage>
        <taxon>Bacteria</taxon>
        <taxon>Bacillati</taxon>
        <taxon>Actinomycetota</taxon>
        <taxon>Actinomycetes</taxon>
        <taxon>Micromonosporales</taxon>
        <taxon>Micromonosporaceae</taxon>
        <taxon>Micromonospora</taxon>
    </lineage>
</organism>
<dbReference type="EMBL" id="POTY01000153">
    <property type="protein sequence ID" value="PZG14268.1"/>
    <property type="molecule type" value="Genomic_DNA"/>
</dbReference>
<proteinExistence type="predicted"/>
<dbReference type="Proteomes" id="UP000248924">
    <property type="component" value="Unassembled WGS sequence"/>
</dbReference>
<sequence length="528" mass="58558">MSGKTFTNDVSGDFEVHVTVHSGYAGELAGFAEEHGLKYTHVVLDRGQTSSQPMLTLTGSGSLDQQRGAAERWAQKLRAAGIPVARVKIEAAPWCDGVPVTDLDAARQPSDRYFEHHVKLLLPAGVSTLVAVTEVAERHEARLSRNARRVRDDGRRERFVTQRCHRVGRTTARARLDELVAALRDAGQEIVAVEQEYVVSDDRIELDEGWLTQPEDKPDSWTLKRESQARKAPAGKPGYPATYKPLPGRPGVRQRAAFDPAVKQYDNAYRAGEPVFSDADTGQRWRAARRAAMRHLIKVVADTRWAEHLVLRGSVTMAAWLGAAAREPGDVDFVVLPFSMYIHSDEARAMLAGVLQALRDRPGAGLAPDLVQTTDIWTYERADGRRLVIPFGTDDGLTGSVQADFVFNEHLPLEPVTVELDGVEVKAASPALSLAWKLMWLATDIYPQGKDLYDAVLLAEHTTVDLELVRELLRPELGAEADDFTAASALDWRIDWRNFADEYPGVLGDAKTWQRRLARVLDRGFTTT</sequence>
<gene>
    <name evidence="2" type="ORF">C1I95_22130</name>
</gene>
<evidence type="ECO:0008006" key="4">
    <source>
        <dbReference type="Google" id="ProtNLM"/>
    </source>
</evidence>
<name>A0A2W2EPC5_9ACTN</name>
<evidence type="ECO:0000256" key="1">
    <source>
        <dbReference type="SAM" id="MobiDB-lite"/>
    </source>
</evidence>
<dbReference type="Pfam" id="PF08843">
    <property type="entry name" value="AbiEii"/>
    <property type="match status" value="1"/>
</dbReference>
<dbReference type="InterPro" id="IPR014942">
    <property type="entry name" value="AbiEii"/>
</dbReference>
<dbReference type="RefSeq" id="WP_111216243.1">
    <property type="nucleotide sequence ID" value="NZ_POTY01000153.1"/>
</dbReference>
<feature type="region of interest" description="Disordered" evidence="1">
    <location>
        <begin position="215"/>
        <end position="250"/>
    </location>
</feature>